<dbReference type="EMBL" id="CAJNOC010000546">
    <property type="protein sequence ID" value="CAF0775013.1"/>
    <property type="molecule type" value="Genomic_DNA"/>
</dbReference>
<protein>
    <submittedName>
        <fullName evidence="1">Uncharacterized protein</fullName>
    </submittedName>
</protein>
<accession>A0A813R215</accession>
<name>A0A813R215_9BILA</name>
<dbReference type="Proteomes" id="UP000663879">
    <property type="component" value="Unassembled WGS sequence"/>
</dbReference>
<comment type="caution">
    <text evidence="1">The sequence shown here is derived from an EMBL/GenBank/DDBJ whole genome shotgun (WGS) entry which is preliminary data.</text>
</comment>
<reference evidence="1" key="1">
    <citation type="submission" date="2021-02" db="EMBL/GenBank/DDBJ databases">
        <authorList>
            <person name="Nowell W R."/>
        </authorList>
    </citation>
    <scope>NUCLEOTIDE SEQUENCE</scope>
    <source>
        <strain evidence="1">Ploen Becks lab</strain>
    </source>
</reference>
<sequence>MIKPKSIKVSKLTKSNLKKELVFTRIRRSYKVASFKRNITLSTKNNADDDYYEKNLKNFYEINFEKLYMKKLNELLKNDLKKTAGRFLNFKKGVFEIARYTPLLCGLTSGNVKEFDDVFTADLTGFTQTPIIMYFLKAYQENRDESISYKILSETINSKKLNCTFRIDRNRYVGDFKLEIEWLAIGF</sequence>
<gene>
    <name evidence="1" type="ORF">OXX778_LOCUS5159</name>
</gene>
<evidence type="ECO:0000313" key="2">
    <source>
        <dbReference type="Proteomes" id="UP000663879"/>
    </source>
</evidence>
<proteinExistence type="predicted"/>
<keyword evidence="2" id="KW-1185">Reference proteome</keyword>
<organism evidence="1 2">
    <name type="scientific">Brachionus calyciflorus</name>
    <dbReference type="NCBI Taxonomy" id="104777"/>
    <lineage>
        <taxon>Eukaryota</taxon>
        <taxon>Metazoa</taxon>
        <taxon>Spiralia</taxon>
        <taxon>Gnathifera</taxon>
        <taxon>Rotifera</taxon>
        <taxon>Eurotatoria</taxon>
        <taxon>Monogononta</taxon>
        <taxon>Pseudotrocha</taxon>
        <taxon>Ploima</taxon>
        <taxon>Brachionidae</taxon>
        <taxon>Brachionus</taxon>
    </lineage>
</organism>
<dbReference type="AlphaFoldDB" id="A0A813R215"/>
<evidence type="ECO:0000313" key="1">
    <source>
        <dbReference type="EMBL" id="CAF0775013.1"/>
    </source>
</evidence>